<evidence type="ECO:0000313" key="1">
    <source>
        <dbReference type="EMBL" id="KAJ3080888.1"/>
    </source>
</evidence>
<name>A0AAD5SM57_9FUNG</name>
<reference evidence="1" key="1">
    <citation type="submission" date="2020-05" db="EMBL/GenBank/DDBJ databases">
        <title>Phylogenomic resolution of chytrid fungi.</title>
        <authorList>
            <person name="Stajich J.E."/>
            <person name="Amses K."/>
            <person name="Simmons R."/>
            <person name="Seto K."/>
            <person name="Myers J."/>
            <person name="Bonds A."/>
            <person name="Quandt C.A."/>
            <person name="Barry K."/>
            <person name="Liu P."/>
            <person name="Grigoriev I."/>
            <person name="Longcore J.E."/>
            <person name="James T.Y."/>
        </authorList>
    </citation>
    <scope>NUCLEOTIDE SEQUENCE</scope>
    <source>
        <strain evidence="1">JEL0513</strain>
    </source>
</reference>
<sequence length="353" mass="39999">VRRSILNRKPSKATREKKKAEKLRNAQIQAFLHGDIAKRSSRTVLVLKQFHQQAFVFSDYPNKNFVAGISRFPANLFETIGETLQNFFAYLEKRKKHKNGLVYLCSWARRRGTGALPQYSAHIVADGVNVSELSKDKNFYFGSNLLDPTFRNFCEKLKPLIEHLTEHLRSIMDPECFKFLQKVTKWVEKRVHTFFGIFTASFACLESCRAENEHLDNQNSPFGWNFSIPVLAQGCTQGQVFPALEFPSHQLVVPANFGEYVLAQFHHQKHNLILWPAEEGEELALEVKTAVMASRKAFILGDCGKTAGYAVIAASESGSSEFDGWATVKNGVVTYLDKTRGTSWSKHAKSILF</sequence>
<dbReference type="AlphaFoldDB" id="A0AAD5SM57"/>
<gene>
    <name evidence="1" type="ORF">HK100_010030</name>
</gene>
<evidence type="ECO:0000313" key="2">
    <source>
        <dbReference type="Proteomes" id="UP001211907"/>
    </source>
</evidence>
<accession>A0AAD5SM57</accession>
<protein>
    <submittedName>
        <fullName evidence="1">Uncharacterized protein</fullName>
    </submittedName>
</protein>
<keyword evidence="2" id="KW-1185">Reference proteome</keyword>
<organism evidence="1 2">
    <name type="scientific">Physocladia obscura</name>
    <dbReference type="NCBI Taxonomy" id="109957"/>
    <lineage>
        <taxon>Eukaryota</taxon>
        <taxon>Fungi</taxon>
        <taxon>Fungi incertae sedis</taxon>
        <taxon>Chytridiomycota</taxon>
        <taxon>Chytridiomycota incertae sedis</taxon>
        <taxon>Chytridiomycetes</taxon>
        <taxon>Chytridiales</taxon>
        <taxon>Chytriomycetaceae</taxon>
        <taxon>Physocladia</taxon>
    </lineage>
</organism>
<proteinExistence type="predicted"/>
<comment type="caution">
    <text evidence="1">The sequence shown here is derived from an EMBL/GenBank/DDBJ whole genome shotgun (WGS) entry which is preliminary data.</text>
</comment>
<feature type="non-terminal residue" evidence="1">
    <location>
        <position position="353"/>
    </location>
</feature>
<dbReference type="Proteomes" id="UP001211907">
    <property type="component" value="Unassembled WGS sequence"/>
</dbReference>
<dbReference type="EMBL" id="JADGJH010005362">
    <property type="protein sequence ID" value="KAJ3080888.1"/>
    <property type="molecule type" value="Genomic_DNA"/>
</dbReference>